<reference evidence="1" key="1">
    <citation type="submission" date="2021-01" db="EMBL/GenBank/DDBJ databases">
        <authorList>
            <consortium name="Genoscope - CEA"/>
            <person name="William W."/>
        </authorList>
    </citation>
    <scope>NUCLEOTIDE SEQUENCE</scope>
</reference>
<dbReference type="Proteomes" id="UP000692954">
    <property type="component" value="Unassembled WGS sequence"/>
</dbReference>
<accession>A0A8S1RQR8</accession>
<evidence type="ECO:0000313" key="2">
    <source>
        <dbReference type="Proteomes" id="UP000692954"/>
    </source>
</evidence>
<evidence type="ECO:0000313" key="1">
    <source>
        <dbReference type="EMBL" id="CAD8130548.1"/>
    </source>
</evidence>
<comment type="caution">
    <text evidence="1">The sequence shown here is derived from an EMBL/GenBank/DDBJ whole genome shotgun (WGS) entry which is preliminary data.</text>
</comment>
<organism evidence="1 2">
    <name type="scientific">Paramecium sonneborni</name>
    <dbReference type="NCBI Taxonomy" id="65129"/>
    <lineage>
        <taxon>Eukaryota</taxon>
        <taxon>Sar</taxon>
        <taxon>Alveolata</taxon>
        <taxon>Ciliophora</taxon>
        <taxon>Intramacronucleata</taxon>
        <taxon>Oligohymenophorea</taxon>
        <taxon>Peniculida</taxon>
        <taxon>Parameciidae</taxon>
        <taxon>Paramecium</taxon>
    </lineage>
</organism>
<gene>
    <name evidence="1" type="ORF">PSON_ATCC_30995.1.T3000008</name>
</gene>
<sequence length="169" mass="19790">MLKTERRGGTIWRLVGISTISTIIQRLQISGMVVDRCRAAIIKKEKNERWKGEMIIQFVTKDRANETLKKIVNDEQDKPIGDLQKVIIIISIQHINHQQSFQEGIYFIICLFTQYLGFQYFENGLKVQNNRSQNVSLQYGYDNINVPYTFYYKILNNTLKFQGAKEGIY</sequence>
<dbReference type="AlphaFoldDB" id="A0A8S1RQR8"/>
<name>A0A8S1RQR8_9CILI</name>
<dbReference type="EMBL" id="CAJJDN010000300">
    <property type="protein sequence ID" value="CAD8130548.1"/>
    <property type="molecule type" value="Genomic_DNA"/>
</dbReference>
<proteinExistence type="predicted"/>
<protein>
    <submittedName>
        <fullName evidence="1">Uncharacterized protein</fullName>
    </submittedName>
</protein>
<keyword evidence="2" id="KW-1185">Reference proteome</keyword>